<sequence>MRCSSVGVGRRLCATRGARRCAGRRPRTTFPSGPRGAGRKWLWEDGADSISRRPSRAAAPPPFPVGPRGGGAKMAAAGGGGPAARELFAEGLLQFLRPAVRQLDGHVHAAVPQRVLSELGAAAAAIPGVQALK</sequence>
<dbReference type="Ensembl" id="ENSACDT00005011077.1">
    <property type="protein sequence ID" value="ENSACDP00005009254.1"/>
    <property type="gene ID" value="ENSACDG00005006725.1"/>
</dbReference>
<evidence type="ECO:0000313" key="3">
    <source>
        <dbReference type="Proteomes" id="UP000694521"/>
    </source>
</evidence>
<proteinExistence type="predicted"/>
<accession>A0A8B9DNQ3</accession>
<evidence type="ECO:0000256" key="1">
    <source>
        <dbReference type="SAM" id="MobiDB-lite"/>
    </source>
</evidence>
<organism evidence="2 3">
    <name type="scientific">Anser cygnoides</name>
    <name type="common">Swan goose</name>
    <dbReference type="NCBI Taxonomy" id="8845"/>
    <lineage>
        <taxon>Eukaryota</taxon>
        <taxon>Metazoa</taxon>
        <taxon>Chordata</taxon>
        <taxon>Craniata</taxon>
        <taxon>Vertebrata</taxon>
        <taxon>Euteleostomi</taxon>
        <taxon>Archelosauria</taxon>
        <taxon>Archosauria</taxon>
        <taxon>Dinosauria</taxon>
        <taxon>Saurischia</taxon>
        <taxon>Theropoda</taxon>
        <taxon>Coelurosauria</taxon>
        <taxon>Aves</taxon>
        <taxon>Neognathae</taxon>
        <taxon>Galloanserae</taxon>
        <taxon>Anseriformes</taxon>
        <taxon>Anatidae</taxon>
        <taxon>Anserinae</taxon>
        <taxon>Anser</taxon>
    </lineage>
</organism>
<protein>
    <submittedName>
        <fullName evidence="2">Uncharacterized protein</fullName>
    </submittedName>
</protein>
<feature type="compositionally biased region" description="Gly residues" evidence="1">
    <location>
        <begin position="67"/>
        <end position="80"/>
    </location>
</feature>
<feature type="region of interest" description="Disordered" evidence="1">
    <location>
        <begin position="46"/>
        <end position="80"/>
    </location>
</feature>
<keyword evidence="3" id="KW-1185">Reference proteome</keyword>
<dbReference type="AlphaFoldDB" id="A0A8B9DNQ3"/>
<reference evidence="2" key="1">
    <citation type="submission" date="2025-08" db="UniProtKB">
        <authorList>
            <consortium name="Ensembl"/>
        </authorList>
    </citation>
    <scope>IDENTIFICATION</scope>
</reference>
<dbReference type="Proteomes" id="UP000694521">
    <property type="component" value="Unplaced"/>
</dbReference>
<name>A0A8B9DNQ3_ANSCY</name>
<evidence type="ECO:0000313" key="2">
    <source>
        <dbReference type="Ensembl" id="ENSACDP00005009254.1"/>
    </source>
</evidence>
<reference evidence="2" key="2">
    <citation type="submission" date="2025-09" db="UniProtKB">
        <authorList>
            <consortium name="Ensembl"/>
        </authorList>
    </citation>
    <scope>IDENTIFICATION</scope>
</reference>